<dbReference type="NCBIfam" id="NF045797">
    <property type="entry name" value="DsrO"/>
    <property type="match status" value="1"/>
</dbReference>
<dbReference type="PANTHER" id="PTHR43177">
    <property type="entry name" value="PROTEIN NRFC"/>
    <property type="match status" value="1"/>
</dbReference>
<dbReference type="GO" id="GO:0051539">
    <property type="term" value="F:4 iron, 4 sulfur cluster binding"/>
    <property type="evidence" value="ECO:0007669"/>
    <property type="project" value="UniProtKB-KW"/>
</dbReference>
<accession>N0BGV0</accession>
<dbReference type="AlphaFoldDB" id="N0BGV0"/>
<protein>
    <submittedName>
        <fullName evidence="6">Putative sulfite reductase-associated electron transfer protein DsrO</fullName>
    </submittedName>
</protein>
<reference evidence="6 7" key="1">
    <citation type="journal article" date="2013" name="Genome Announc.">
        <title>Complete Genome Sequence of the Thermophilic and Facultatively Chemolithoautotrophic Sulfate Reducer Archaeoglobus sulfaticallidus Strain PM70-1T.</title>
        <authorList>
            <person name="Stokke R."/>
            <person name="Hocking W.P."/>
            <person name="Steinsbu B.O."/>
            <person name="Steen I.H."/>
        </authorList>
    </citation>
    <scope>NUCLEOTIDE SEQUENCE [LARGE SCALE GENOMIC DNA]</scope>
    <source>
        <strain evidence="6">PM70-1</strain>
    </source>
</reference>
<dbReference type="PANTHER" id="PTHR43177:SF3">
    <property type="entry name" value="PROTEIN NRFC HOMOLOG"/>
    <property type="match status" value="1"/>
</dbReference>
<dbReference type="Proteomes" id="UP000013307">
    <property type="component" value="Chromosome"/>
</dbReference>
<dbReference type="HOGENOM" id="CLU_043374_1_0_2"/>
<dbReference type="PROSITE" id="PS51379">
    <property type="entry name" value="4FE4S_FER_2"/>
    <property type="match status" value="2"/>
</dbReference>
<evidence type="ECO:0000256" key="3">
    <source>
        <dbReference type="ARBA" id="ARBA00023004"/>
    </source>
</evidence>
<dbReference type="GO" id="GO:0046872">
    <property type="term" value="F:metal ion binding"/>
    <property type="evidence" value="ECO:0007669"/>
    <property type="project" value="UniProtKB-KW"/>
</dbReference>
<dbReference type="SUPFAM" id="SSF54862">
    <property type="entry name" value="4Fe-4S ferredoxins"/>
    <property type="match status" value="1"/>
</dbReference>
<dbReference type="InterPro" id="IPR050954">
    <property type="entry name" value="ET_IronSulfur_Cluster-Binding"/>
</dbReference>
<evidence type="ECO:0000256" key="4">
    <source>
        <dbReference type="ARBA" id="ARBA00023014"/>
    </source>
</evidence>
<evidence type="ECO:0000313" key="6">
    <source>
        <dbReference type="EMBL" id="AGK62243.1"/>
    </source>
</evidence>
<feature type="domain" description="4Fe-4S ferredoxin-type" evidence="5">
    <location>
        <begin position="106"/>
        <end position="137"/>
    </location>
</feature>
<evidence type="ECO:0000256" key="2">
    <source>
        <dbReference type="ARBA" id="ARBA00022723"/>
    </source>
</evidence>
<dbReference type="Pfam" id="PF13247">
    <property type="entry name" value="Fer4_11"/>
    <property type="match status" value="1"/>
</dbReference>
<gene>
    <name evidence="6" type="ORF">Asulf_02291</name>
</gene>
<dbReference type="InterPro" id="IPR017896">
    <property type="entry name" value="4Fe4S_Fe-S-bd"/>
</dbReference>
<proteinExistence type="predicted"/>
<dbReference type="GeneID" id="15393924"/>
<name>N0BGV0_9EURY</name>
<sequence length="252" mass="29321">MITRRRFLIMAGSAITALTATQVEKVLAAFTSPPINRKDIKWGMVIDLKKFNELPQAKRRRVYQICKEIHNVPEMPNPKDRVEWIWPATFEQAFPNLKDEYLEEHLKWLEVPILCNHCENAPCVKVCPTNATWQRDDGIVTMDYHRCIGCRYCMAACPYGMRSFNWKDPRPFIKKLNTEYETRTKGVVEKCTFCVRRLESGKEPACVEASEGAFIFGNLNALESEVSKILRENFYIRRKADLGTEPKVYYLI</sequence>
<dbReference type="InterPro" id="IPR017900">
    <property type="entry name" value="4Fe4S_Fe_S_CS"/>
</dbReference>
<keyword evidence="2" id="KW-0479">Metal-binding</keyword>
<dbReference type="InterPro" id="IPR054822">
    <property type="entry name" value="DsrO-like"/>
</dbReference>
<dbReference type="GO" id="GO:0016491">
    <property type="term" value="F:oxidoreductase activity"/>
    <property type="evidence" value="ECO:0007669"/>
    <property type="project" value="UniProtKB-ARBA"/>
</dbReference>
<dbReference type="OrthoDB" id="2837at2157"/>
<keyword evidence="7" id="KW-1185">Reference proteome</keyword>
<dbReference type="RefSeq" id="WP_015591839.1">
    <property type="nucleotide sequence ID" value="NC_021169.1"/>
</dbReference>
<dbReference type="EMBL" id="CP005290">
    <property type="protein sequence ID" value="AGK62243.1"/>
    <property type="molecule type" value="Genomic_DNA"/>
</dbReference>
<keyword evidence="4" id="KW-0411">Iron-sulfur</keyword>
<evidence type="ECO:0000259" key="5">
    <source>
        <dbReference type="PROSITE" id="PS51379"/>
    </source>
</evidence>
<organism evidence="6 7">
    <name type="scientific">Archaeoglobus sulfaticallidus PM70-1</name>
    <dbReference type="NCBI Taxonomy" id="387631"/>
    <lineage>
        <taxon>Archaea</taxon>
        <taxon>Methanobacteriati</taxon>
        <taxon>Methanobacteriota</taxon>
        <taxon>Archaeoglobi</taxon>
        <taxon>Archaeoglobales</taxon>
        <taxon>Archaeoglobaceae</taxon>
        <taxon>Archaeoglobus</taxon>
    </lineage>
</organism>
<dbReference type="PROSITE" id="PS00198">
    <property type="entry name" value="4FE4S_FER_1"/>
    <property type="match status" value="1"/>
</dbReference>
<feature type="domain" description="4Fe-4S ferredoxin-type" evidence="5">
    <location>
        <begin position="138"/>
        <end position="167"/>
    </location>
</feature>
<dbReference type="eggNOG" id="arCOG01500">
    <property type="taxonomic scope" value="Archaea"/>
</dbReference>
<dbReference type="Gene3D" id="3.30.70.20">
    <property type="match status" value="2"/>
</dbReference>
<evidence type="ECO:0000256" key="1">
    <source>
        <dbReference type="ARBA" id="ARBA00022485"/>
    </source>
</evidence>
<dbReference type="KEGG" id="ast:Asulf_02291"/>
<evidence type="ECO:0000313" key="7">
    <source>
        <dbReference type="Proteomes" id="UP000013307"/>
    </source>
</evidence>
<keyword evidence="3" id="KW-0408">Iron</keyword>
<dbReference type="CDD" id="cd10551">
    <property type="entry name" value="PsrB"/>
    <property type="match status" value="1"/>
</dbReference>
<dbReference type="STRING" id="387631.Asulf_02291"/>
<keyword evidence="1" id="KW-0004">4Fe-4S</keyword>